<protein>
    <submittedName>
        <fullName evidence="1">Uncharacterized protein</fullName>
    </submittedName>
</protein>
<dbReference type="EMBL" id="DYWQ01000109">
    <property type="protein sequence ID" value="HJF45593.1"/>
    <property type="molecule type" value="Genomic_DNA"/>
</dbReference>
<organism evidence="1 2">
    <name type="scientific">Thermophilibacter provencensis</name>
    <dbReference type="NCBI Taxonomy" id="1852386"/>
    <lineage>
        <taxon>Bacteria</taxon>
        <taxon>Bacillati</taxon>
        <taxon>Actinomycetota</taxon>
        <taxon>Coriobacteriia</taxon>
        <taxon>Coriobacteriales</taxon>
        <taxon>Atopobiaceae</taxon>
        <taxon>Thermophilibacter</taxon>
    </lineage>
</organism>
<name>A0A921KLR1_9ACTN</name>
<reference evidence="1" key="1">
    <citation type="journal article" date="2021" name="PeerJ">
        <title>Extensive microbial diversity within the chicken gut microbiome revealed by metagenomics and culture.</title>
        <authorList>
            <person name="Gilroy R."/>
            <person name="Ravi A."/>
            <person name="Getino M."/>
            <person name="Pursley I."/>
            <person name="Horton D.L."/>
            <person name="Alikhan N.F."/>
            <person name="Baker D."/>
            <person name="Gharbi K."/>
            <person name="Hall N."/>
            <person name="Watson M."/>
            <person name="Adriaenssens E.M."/>
            <person name="Foster-Nyarko E."/>
            <person name="Jarju S."/>
            <person name="Secka A."/>
            <person name="Antonio M."/>
            <person name="Oren A."/>
            <person name="Chaudhuri R.R."/>
            <person name="La Ragione R."/>
            <person name="Hildebrand F."/>
            <person name="Pallen M.J."/>
        </authorList>
    </citation>
    <scope>NUCLEOTIDE SEQUENCE</scope>
    <source>
        <strain evidence="1">CHK124-7917</strain>
    </source>
</reference>
<dbReference type="RefSeq" id="WP_274959333.1">
    <property type="nucleotide sequence ID" value="NZ_DYWQ01000109.1"/>
</dbReference>
<reference evidence="1" key="2">
    <citation type="submission" date="2021-09" db="EMBL/GenBank/DDBJ databases">
        <authorList>
            <person name="Gilroy R."/>
        </authorList>
    </citation>
    <scope>NUCLEOTIDE SEQUENCE</scope>
    <source>
        <strain evidence="1">CHK124-7917</strain>
    </source>
</reference>
<evidence type="ECO:0000313" key="1">
    <source>
        <dbReference type="EMBL" id="HJF45593.1"/>
    </source>
</evidence>
<dbReference type="AlphaFoldDB" id="A0A921KLR1"/>
<proteinExistence type="predicted"/>
<evidence type="ECO:0000313" key="2">
    <source>
        <dbReference type="Proteomes" id="UP000697330"/>
    </source>
</evidence>
<dbReference type="Proteomes" id="UP000697330">
    <property type="component" value="Unassembled WGS sequence"/>
</dbReference>
<accession>A0A921KLR1</accession>
<gene>
    <name evidence="1" type="ORF">K8U72_07420</name>
</gene>
<comment type="caution">
    <text evidence="1">The sequence shown here is derived from an EMBL/GenBank/DDBJ whole genome shotgun (WGS) entry which is preliminary data.</text>
</comment>
<sequence>MADSGQVDARSLRRLSFPGSHAADPEGTMFRLWRDVRPLRTAGSLEAEMGSLTPRLYERKTFEAPYPALDEVREALSREADEKVRPLAFWRAWQLRDEYVKGHVRERYATLVASWEREREAFDAREARIAEERDAAAVKNCERRRGHIRKVLEGDASAIGEGAERLSSECAIPFPFTLRYAYEEGAGRMAAEVDLPSPGGLPQTTVEVMKSGRSRPRPKTQRAVREEYARYVFALIAYLAHGLFDLSPAIGDVVISGYRAGEGDGGECVLSVLFDREGFVAALDDVADPEALCLSFEHRCQMTKTKVIKPVEPLERL</sequence>